<dbReference type="CDD" id="cd07971">
    <property type="entry name" value="OBF_DNA_ligase_LigD"/>
    <property type="match status" value="1"/>
</dbReference>
<dbReference type="GO" id="GO:0006303">
    <property type="term" value="P:double-strand break repair via nonhomologous end joining"/>
    <property type="evidence" value="ECO:0007669"/>
    <property type="project" value="TreeGrafter"/>
</dbReference>
<dbReference type="Pfam" id="PF01068">
    <property type="entry name" value="DNA_ligase_A_M"/>
    <property type="match status" value="1"/>
</dbReference>
<protein>
    <recommendedName>
        <fullName evidence="1">DNA ligase (ATP)</fullName>
        <ecNumber evidence="1">6.5.1.1</ecNumber>
    </recommendedName>
</protein>
<dbReference type="PANTHER" id="PTHR45997:SF1">
    <property type="entry name" value="DNA LIGASE 4"/>
    <property type="match status" value="1"/>
</dbReference>
<dbReference type="eggNOG" id="COG1793">
    <property type="taxonomic scope" value="Bacteria"/>
</dbReference>
<dbReference type="PROSITE" id="PS50160">
    <property type="entry name" value="DNA_LIGASE_A3"/>
    <property type="match status" value="1"/>
</dbReference>
<dbReference type="Gene3D" id="3.30.470.30">
    <property type="entry name" value="DNA ligase/mRNA capping enzyme"/>
    <property type="match status" value="1"/>
</dbReference>
<dbReference type="GO" id="GO:0003677">
    <property type="term" value="F:DNA binding"/>
    <property type="evidence" value="ECO:0007669"/>
    <property type="project" value="InterPro"/>
</dbReference>
<evidence type="ECO:0000259" key="4">
    <source>
        <dbReference type="PROSITE" id="PS50160"/>
    </source>
</evidence>
<dbReference type="SUPFAM" id="SSF50249">
    <property type="entry name" value="Nucleic acid-binding proteins"/>
    <property type="match status" value="1"/>
</dbReference>
<dbReference type="AlphaFoldDB" id="V6M444"/>
<dbReference type="PROSITE" id="PS00697">
    <property type="entry name" value="DNA_LIGASE_A1"/>
    <property type="match status" value="1"/>
</dbReference>
<keyword evidence="6" id="KW-1185">Reference proteome</keyword>
<dbReference type="Pfam" id="PF04679">
    <property type="entry name" value="DNA_ligase_A_C"/>
    <property type="match status" value="1"/>
</dbReference>
<dbReference type="EMBL" id="AYJU01000017">
    <property type="protein sequence ID" value="EST52635.1"/>
    <property type="molecule type" value="Genomic_DNA"/>
</dbReference>
<comment type="caution">
    <text evidence="5">The sequence shown here is derived from an EMBL/GenBank/DDBJ whole genome shotgun (WGS) entry which is preliminary data.</text>
</comment>
<dbReference type="GO" id="GO:0005524">
    <property type="term" value="F:ATP binding"/>
    <property type="evidence" value="ECO:0007669"/>
    <property type="project" value="InterPro"/>
</dbReference>
<dbReference type="CDD" id="cd07906">
    <property type="entry name" value="Adenylation_DNA_ligase_LigD_LigC"/>
    <property type="match status" value="1"/>
</dbReference>
<evidence type="ECO:0000256" key="1">
    <source>
        <dbReference type="ARBA" id="ARBA00012727"/>
    </source>
</evidence>
<keyword evidence="2 5" id="KW-0436">Ligase</keyword>
<dbReference type="STRING" id="1408254.T458_16855"/>
<dbReference type="InterPro" id="IPR016059">
    <property type="entry name" value="DNA_ligase_ATP-dep_CS"/>
</dbReference>
<dbReference type="OrthoDB" id="9802472at2"/>
<dbReference type="Proteomes" id="UP000017973">
    <property type="component" value="Unassembled WGS sequence"/>
</dbReference>
<evidence type="ECO:0000313" key="5">
    <source>
        <dbReference type="EMBL" id="EST52635.1"/>
    </source>
</evidence>
<dbReference type="SUPFAM" id="SSF56091">
    <property type="entry name" value="DNA ligase/mRNA capping enzyme, catalytic domain"/>
    <property type="match status" value="1"/>
</dbReference>
<dbReference type="GO" id="GO:0006297">
    <property type="term" value="P:nucleotide-excision repair, DNA gap filling"/>
    <property type="evidence" value="ECO:0007669"/>
    <property type="project" value="TreeGrafter"/>
</dbReference>
<evidence type="ECO:0000256" key="2">
    <source>
        <dbReference type="ARBA" id="ARBA00022598"/>
    </source>
</evidence>
<dbReference type="InterPro" id="IPR029710">
    <property type="entry name" value="LIG4"/>
</dbReference>
<dbReference type="HOGENOM" id="CLU_008325_4_0_9"/>
<sequence length="316" mass="36399">MDLNLVVPFEPISTDAFPDGPGWVSQVKWDGVRILTYFDGHESRLFNRRKNERTLHYPEITDVYTYCNADSVILDGEVIALGSDGKPSFYEVMRRDGIRRMEKVPQIQKAVPITYMVFDVLYVNKQWVTSYSLKERQELLNTIIIPNNHVQLVENFDNAKSLYQVIKTQGMEGVIMKDLSSTYLINGKDPRWRKKKFYRDIIAVVGGVTLRNNIVNSILLGLFDNSGCFWYIGHAGTGRLTQSDWRKLTERIRPLVQQNMPFVNKPPRTADTLWLQPEITAKIQYADWIDGHSLRQPSIQGFVDVPADQCVLELPK</sequence>
<evidence type="ECO:0000313" key="6">
    <source>
        <dbReference type="Proteomes" id="UP000017973"/>
    </source>
</evidence>
<dbReference type="InterPro" id="IPR012309">
    <property type="entry name" value="DNA_ligase_ATP-dep_C"/>
</dbReference>
<gene>
    <name evidence="5" type="ORF">T458_16855</name>
</gene>
<proteinExistence type="predicted"/>
<comment type="catalytic activity">
    <reaction evidence="3">
        <text>ATP + (deoxyribonucleotide)n-3'-hydroxyl + 5'-phospho-(deoxyribonucleotide)m = (deoxyribonucleotide)n+m + AMP + diphosphate.</text>
        <dbReference type="EC" id="6.5.1.1"/>
    </reaction>
</comment>
<dbReference type="EC" id="6.5.1.1" evidence="1"/>
<reference evidence="5 6" key="1">
    <citation type="journal article" date="2014" name="Genome Announc.">
        <title>Draft Genome Sequence of Brevibacillus panacihumi Strain W25, a Halotolerant Hydrocarbon-Degrading Bacterium.</title>
        <authorList>
            <person name="Wang X."/>
            <person name="Jin D."/>
            <person name="Zhou L."/>
            <person name="Wu L."/>
            <person name="An W."/>
            <person name="Chen Y."/>
            <person name="Zhao L."/>
        </authorList>
    </citation>
    <scope>NUCLEOTIDE SEQUENCE [LARGE SCALE GENOMIC DNA]</scope>
    <source>
        <strain evidence="5 6">W25</strain>
    </source>
</reference>
<dbReference type="InterPro" id="IPR012340">
    <property type="entry name" value="NA-bd_OB-fold"/>
</dbReference>
<dbReference type="GO" id="GO:0006310">
    <property type="term" value="P:DNA recombination"/>
    <property type="evidence" value="ECO:0007669"/>
    <property type="project" value="InterPro"/>
</dbReference>
<name>V6M444_9BACL</name>
<dbReference type="GO" id="GO:0003910">
    <property type="term" value="F:DNA ligase (ATP) activity"/>
    <property type="evidence" value="ECO:0007669"/>
    <property type="project" value="UniProtKB-EC"/>
</dbReference>
<dbReference type="PANTHER" id="PTHR45997">
    <property type="entry name" value="DNA LIGASE 4"/>
    <property type="match status" value="1"/>
</dbReference>
<dbReference type="PATRIC" id="fig|1408254.3.peg.3316"/>
<accession>V6M444</accession>
<dbReference type="RefSeq" id="WP_023557235.1">
    <property type="nucleotide sequence ID" value="NZ_KI629785.1"/>
</dbReference>
<dbReference type="Gene3D" id="2.40.50.140">
    <property type="entry name" value="Nucleic acid-binding proteins"/>
    <property type="match status" value="1"/>
</dbReference>
<dbReference type="InterPro" id="IPR012310">
    <property type="entry name" value="DNA_ligase_ATP-dep_cent"/>
</dbReference>
<feature type="domain" description="ATP-dependent DNA ligase family profile" evidence="4">
    <location>
        <begin position="106"/>
        <end position="196"/>
    </location>
</feature>
<organism evidence="5 6">
    <name type="scientific">Brevibacillus panacihumi W25</name>
    <dbReference type="NCBI Taxonomy" id="1408254"/>
    <lineage>
        <taxon>Bacteria</taxon>
        <taxon>Bacillati</taxon>
        <taxon>Bacillota</taxon>
        <taxon>Bacilli</taxon>
        <taxon>Bacillales</taxon>
        <taxon>Paenibacillaceae</taxon>
        <taxon>Brevibacillus</taxon>
    </lineage>
</organism>
<evidence type="ECO:0000256" key="3">
    <source>
        <dbReference type="ARBA" id="ARBA00034003"/>
    </source>
</evidence>